<name>A0A154QFH8_9GAMM</name>
<accession>A0A154QFH8</accession>
<proteinExistence type="predicted"/>
<keyword evidence="3" id="KW-1185">Reference proteome</keyword>
<dbReference type="InterPro" id="IPR052966">
    <property type="entry name" value="Beta-lactamase_Reg"/>
</dbReference>
<dbReference type="Proteomes" id="UP000076131">
    <property type="component" value="Unassembled WGS sequence"/>
</dbReference>
<evidence type="ECO:0000256" key="1">
    <source>
        <dbReference type="SAM" id="Phobius"/>
    </source>
</evidence>
<comment type="caution">
    <text evidence="2">The sequence shown here is derived from an EMBL/GenBank/DDBJ whole genome shotgun (WGS) entry which is preliminary data.</text>
</comment>
<protein>
    <submittedName>
        <fullName evidence="2">Beta-lactamase induction protein</fullName>
    </submittedName>
</protein>
<keyword evidence="1" id="KW-0812">Transmembrane</keyword>
<feature type="transmembrane region" description="Helical" evidence="1">
    <location>
        <begin position="141"/>
        <end position="161"/>
    </location>
</feature>
<keyword evidence="1" id="KW-1133">Transmembrane helix</keyword>
<organism evidence="2 3">
    <name type="scientific">Rhodanobacter thiooxydans</name>
    <dbReference type="NCBI Taxonomy" id="416169"/>
    <lineage>
        <taxon>Bacteria</taxon>
        <taxon>Pseudomonadati</taxon>
        <taxon>Pseudomonadota</taxon>
        <taxon>Gammaproteobacteria</taxon>
        <taxon>Lysobacterales</taxon>
        <taxon>Rhodanobacteraceae</taxon>
        <taxon>Rhodanobacter</taxon>
    </lineage>
</organism>
<gene>
    <name evidence="2" type="ORF">RHOFW104T7_15720</name>
</gene>
<dbReference type="EMBL" id="LVJS01000051">
    <property type="protein sequence ID" value="KZC22994.1"/>
    <property type="molecule type" value="Genomic_DNA"/>
</dbReference>
<keyword evidence="1" id="KW-0472">Membrane</keyword>
<evidence type="ECO:0000313" key="3">
    <source>
        <dbReference type="Proteomes" id="UP000076131"/>
    </source>
</evidence>
<reference evidence="2 3" key="1">
    <citation type="journal article" date="2016" name="MBio">
        <title>Lateral Gene Transfer in a Heavy Metal-Contaminated-Groundwater Microbial Community.</title>
        <authorList>
            <person name="Hemme C.L."/>
            <person name="Green S.J."/>
            <person name="Rishishwar L."/>
            <person name="Prakash O."/>
            <person name="Pettenato A."/>
            <person name="Chakraborty R."/>
            <person name="Deutschbauer A.M."/>
            <person name="Van Nostrand J.D."/>
            <person name="Wu L."/>
            <person name="He Z."/>
            <person name="Jordan I.K."/>
            <person name="Hazen T.C."/>
            <person name="Arkin A.P."/>
            <person name="Kostka J.E."/>
            <person name="Zhou J."/>
        </authorList>
    </citation>
    <scope>NUCLEOTIDE SEQUENCE [LARGE SCALE GENOMIC DNA]</scope>
    <source>
        <strain evidence="2 3">FW104-T7</strain>
    </source>
</reference>
<dbReference type="PANTHER" id="PTHR38684:SF1">
    <property type="entry name" value="PROTEIN AMPE"/>
    <property type="match status" value="1"/>
</dbReference>
<dbReference type="GO" id="GO:0046677">
    <property type="term" value="P:response to antibiotic"/>
    <property type="evidence" value="ECO:0007669"/>
    <property type="project" value="TreeGrafter"/>
</dbReference>
<dbReference type="eggNOG" id="COG3725">
    <property type="taxonomic scope" value="Bacteria"/>
</dbReference>
<feature type="transmembrane region" description="Helical" evidence="1">
    <location>
        <begin position="71"/>
        <end position="89"/>
    </location>
</feature>
<dbReference type="InterPro" id="IPR031347">
    <property type="entry name" value="AmpE"/>
</dbReference>
<evidence type="ECO:0000313" key="2">
    <source>
        <dbReference type="EMBL" id="KZC22994.1"/>
    </source>
</evidence>
<dbReference type="GO" id="GO:0005886">
    <property type="term" value="C:plasma membrane"/>
    <property type="evidence" value="ECO:0007669"/>
    <property type="project" value="TreeGrafter"/>
</dbReference>
<dbReference type="PANTHER" id="PTHR38684">
    <property type="entry name" value="PROTEIN AMPE"/>
    <property type="match status" value="1"/>
</dbReference>
<dbReference type="Pfam" id="PF17113">
    <property type="entry name" value="AmpE"/>
    <property type="match status" value="1"/>
</dbReference>
<sequence length="289" mass="31132">MAIRLLVALVALGLLHVMPQLARWRGDGLFRRWVTQLADTSGGSRVALALLLPLVLCALLEWLLGHTPLGALLPLLFALVVLLYCLGPREFEVDLEAILDAPDGASREAAAQALADGGQPIAWNAPALGEAIAYAALRRRFAVLLWFFLLGPAGALAYRLAQTLGRDDTLRLDADSRRAASYVANALDWLPAQLLTFTLAVVGHWEAVIGAWRRWHNQAASTSWYATGPGFLGVAAQADVLIDIEAGDGYAEEHSDPLAELRRLRSALLRALLAWLSVVALVVVGGWIG</sequence>
<dbReference type="RefSeq" id="WP_008437296.1">
    <property type="nucleotide sequence ID" value="NZ_LVJS01000051.1"/>
</dbReference>
<dbReference type="AlphaFoldDB" id="A0A154QFH8"/>
<dbReference type="STRING" id="416169.RHOFW104T7_15720"/>
<feature type="transmembrane region" description="Helical" evidence="1">
    <location>
        <begin position="267"/>
        <end position="288"/>
    </location>
</feature>